<evidence type="ECO:0000313" key="5">
    <source>
        <dbReference type="Proteomes" id="UP000242450"/>
    </source>
</evidence>
<gene>
    <name evidence="4" type="ORF">Celaphus_00008021</name>
</gene>
<dbReference type="PROSITE" id="PS50279">
    <property type="entry name" value="BPTI_KUNITZ_2"/>
    <property type="match status" value="1"/>
</dbReference>
<dbReference type="Pfam" id="PF00014">
    <property type="entry name" value="Kunitz_BPTI"/>
    <property type="match status" value="1"/>
</dbReference>
<dbReference type="SUPFAM" id="SSF57362">
    <property type="entry name" value="BPTI-like"/>
    <property type="match status" value="1"/>
</dbReference>
<feature type="non-terminal residue" evidence="4">
    <location>
        <position position="222"/>
    </location>
</feature>
<evidence type="ECO:0000259" key="3">
    <source>
        <dbReference type="PROSITE" id="PS50279"/>
    </source>
</evidence>
<comment type="caution">
    <text evidence="4">The sequence shown here is derived from an EMBL/GenBank/DDBJ whole genome shotgun (WGS) entry which is preliminary data.</text>
</comment>
<dbReference type="EMBL" id="MKHE01000023">
    <property type="protein sequence ID" value="OWK02949.1"/>
    <property type="molecule type" value="Genomic_DNA"/>
</dbReference>
<feature type="domain" description="BPTI/Kunitz inhibitor" evidence="3">
    <location>
        <begin position="141"/>
        <end position="191"/>
    </location>
</feature>
<accession>A0A212CAD8</accession>
<keyword evidence="1" id="KW-1015">Disulfide bond</keyword>
<dbReference type="InterPro" id="IPR002223">
    <property type="entry name" value="Kunitz_BPTI"/>
</dbReference>
<dbReference type="PRINTS" id="PR00759">
    <property type="entry name" value="BASICPTASE"/>
</dbReference>
<dbReference type="InterPro" id="IPR050098">
    <property type="entry name" value="TFPI/VKTCI-like"/>
</dbReference>
<organism evidence="4 5">
    <name type="scientific">Cervus elaphus hippelaphus</name>
    <name type="common">European red deer</name>
    <dbReference type="NCBI Taxonomy" id="46360"/>
    <lineage>
        <taxon>Eukaryota</taxon>
        <taxon>Metazoa</taxon>
        <taxon>Chordata</taxon>
        <taxon>Craniata</taxon>
        <taxon>Vertebrata</taxon>
        <taxon>Euteleostomi</taxon>
        <taxon>Mammalia</taxon>
        <taxon>Eutheria</taxon>
        <taxon>Laurasiatheria</taxon>
        <taxon>Artiodactyla</taxon>
        <taxon>Ruminantia</taxon>
        <taxon>Pecora</taxon>
        <taxon>Cervidae</taxon>
        <taxon>Cervinae</taxon>
        <taxon>Cervus</taxon>
    </lineage>
</organism>
<dbReference type="AlphaFoldDB" id="A0A212CAD8"/>
<protein>
    <submittedName>
        <fullName evidence="4">TKDP1</fullName>
    </submittedName>
</protein>
<dbReference type="InterPro" id="IPR036880">
    <property type="entry name" value="Kunitz_BPTI_sf"/>
</dbReference>
<name>A0A212CAD8_CEREH</name>
<feature type="chain" id="PRO_5012781254" evidence="2">
    <location>
        <begin position="23"/>
        <end position="222"/>
    </location>
</feature>
<keyword evidence="2" id="KW-0732">Signal</keyword>
<dbReference type="Proteomes" id="UP000242450">
    <property type="component" value="Chromosome 23"/>
</dbReference>
<dbReference type="SMART" id="SM00131">
    <property type="entry name" value="KU"/>
    <property type="match status" value="1"/>
</dbReference>
<dbReference type="OrthoDB" id="4473401at2759"/>
<evidence type="ECO:0000313" key="4">
    <source>
        <dbReference type="EMBL" id="OWK02949.1"/>
    </source>
</evidence>
<dbReference type="Gene3D" id="4.10.410.10">
    <property type="entry name" value="Pancreatic trypsin inhibitor Kunitz domain"/>
    <property type="match status" value="1"/>
</dbReference>
<reference evidence="4 5" key="1">
    <citation type="journal article" date="2018" name="Mol. Genet. Genomics">
        <title>The red deer Cervus elaphus genome CerEla1.0: sequencing, annotating, genes, and chromosomes.</title>
        <authorList>
            <person name="Bana N.A."/>
            <person name="Nyiri A."/>
            <person name="Nagy J."/>
            <person name="Frank K."/>
            <person name="Nagy T."/>
            <person name="Steger V."/>
            <person name="Schiller M."/>
            <person name="Lakatos P."/>
            <person name="Sugar L."/>
            <person name="Horn P."/>
            <person name="Barta E."/>
            <person name="Orosz L."/>
        </authorList>
    </citation>
    <scope>NUCLEOTIDE SEQUENCE [LARGE SCALE GENOMIC DNA]</scope>
    <source>
        <strain evidence="4">Hungarian</strain>
    </source>
</reference>
<keyword evidence="5" id="KW-1185">Reference proteome</keyword>
<evidence type="ECO:0000256" key="1">
    <source>
        <dbReference type="ARBA" id="ARBA00023157"/>
    </source>
</evidence>
<dbReference type="PANTHER" id="PTHR10083">
    <property type="entry name" value="KUNITZ-TYPE PROTEASE INHIBITOR-RELATED"/>
    <property type="match status" value="1"/>
</dbReference>
<feature type="signal peptide" evidence="2">
    <location>
        <begin position="1"/>
        <end position="22"/>
    </location>
</feature>
<dbReference type="PANTHER" id="PTHR10083:SF380">
    <property type="entry name" value="COLOSTRUM TRYPSIN INHIBITOR"/>
    <property type="match status" value="1"/>
</dbReference>
<dbReference type="GO" id="GO:0004867">
    <property type="term" value="F:serine-type endopeptidase inhibitor activity"/>
    <property type="evidence" value="ECO:0007669"/>
    <property type="project" value="InterPro"/>
</dbReference>
<dbReference type="CDD" id="cd22609">
    <property type="entry name" value="Kunitz_TKDP-like"/>
    <property type="match status" value="1"/>
</dbReference>
<proteinExistence type="predicted"/>
<evidence type="ECO:0000256" key="2">
    <source>
        <dbReference type="SAM" id="SignalP"/>
    </source>
</evidence>
<dbReference type="GO" id="GO:0005615">
    <property type="term" value="C:extracellular space"/>
    <property type="evidence" value="ECO:0007669"/>
    <property type="project" value="TreeGrafter"/>
</dbReference>
<sequence>MKISQLCFLATLLALLDTLVAGIPGCETSNQVQDPCKAKMSRYIYHTKYGIFESFVFGSFKAKKNNEPSCKATKMSQLRLSTALLFLLVILVDSTPVSDNDFWKATGEPYSRVVDLLKSCDDILITDDSPLIPADSKPAFCLEPKLTGHGKASRPRYFYNAETGHCEPFTYGDLGGNKNNFVTEEECMKTCGQEAGSLWSAVLLSTPPRLGKFTSILFVIRV</sequence>